<feature type="transmembrane region" description="Helical" evidence="3">
    <location>
        <begin position="119"/>
        <end position="138"/>
    </location>
</feature>
<evidence type="ECO:0000256" key="2">
    <source>
        <dbReference type="ARBA" id="ARBA00007362"/>
    </source>
</evidence>
<keyword evidence="3" id="KW-0812">Transmembrane</keyword>
<evidence type="ECO:0000313" key="5">
    <source>
        <dbReference type="EMBL" id="MFD2672092.1"/>
    </source>
</evidence>
<accession>A0ABW5RAK9</accession>
<reference evidence="6" key="1">
    <citation type="journal article" date="2019" name="Int. J. Syst. Evol. Microbiol.">
        <title>The Global Catalogue of Microorganisms (GCM) 10K type strain sequencing project: providing services to taxonomists for standard genome sequencing and annotation.</title>
        <authorList>
            <consortium name="The Broad Institute Genomics Platform"/>
            <consortium name="The Broad Institute Genome Sequencing Center for Infectious Disease"/>
            <person name="Wu L."/>
            <person name="Ma J."/>
        </authorList>
    </citation>
    <scope>NUCLEOTIDE SEQUENCE [LARGE SCALE GENOMIC DNA]</scope>
    <source>
        <strain evidence="6">KCTC 33676</strain>
    </source>
</reference>
<protein>
    <submittedName>
        <fullName evidence="5">DMT family transporter</fullName>
    </submittedName>
</protein>
<evidence type="ECO:0000256" key="3">
    <source>
        <dbReference type="SAM" id="Phobius"/>
    </source>
</evidence>
<feature type="transmembrane region" description="Helical" evidence="3">
    <location>
        <begin position="144"/>
        <end position="164"/>
    </location>
</feature>
<feature type="transmembrane region" description="Helical" evidence="3">
    <location>
        <begin position="64"/>
        <end position="82"/>
    </location>
</feature>
<dbReference type="RefSeq" id="WP_379929594.1">
    <property type="nucleotide sequence ID" value="NZ_JBHUMM010000023.1"/>
</dbReference>
<evidence type="ECO:0000259" key="4">
    <source>
        <dbReference type="Pfam" id="PF00892"/>
    </source>
</evidence>
<keyword evidence="6" id="KW-1185">Reference proteome</keyword>
<feature type="domain" description="EamA" evidence="4">
    <location>
        <begin position="3"/>
        <end position="133"/>
    </location>
</feature>
<dbReference type="Pfam" id="PF00892">
    <property type="entry name" value="EamA"/>
    <property type="match status" value="2"/>
</dbReference>
<evidence type="ECO:0000256" key="1">
    <source>
        <dbReference type="ARBA" id="ARBA00004127"/>
    </source>
</evidence>
<dbReference type="EMBL" id="JBHUMM010000023">
    <property type="protein sequence ID" value="MFD2672092.1"/>
    <property type="molecule type" value="Genomic_DNA"/>
</dbReference>
<feature type="transmembrane region" description="Helical" evidence="3">
    <location>
        <begin position="238"/>
        <end position="258"/>
    </location>
</feature>
<feature type="transmembrane region" description="Helical" evidence="3">
    <location>
        <begin position="7"/>
        <end position="26"/>
    </location>
</feature>
<feature type="transmembrane region" description="Helical" evidence="3">
    <location>
        <begin position="88"/>
        <end position="107"/>
    </location>
</feature>
<name>A0ABW5RAK9_9BACL</name>
<dbReference type="Proteomes" id="UP001597497">
    <property type="component" value="Unassembled WGS sequence"/>
</dbReference>
<feature type="transmembrane region" description="Helical" evidence="3">
    <location>
        <begin position="176"/>
        <end position="198"/>
    </location>
</feature>
<comment type="subcellular location">
    <subcellularLocation>
        <location evidence="1">Endomembrane system</location>
        <topology evidence="1">Multi-pass membrane protein</topology>
    </subcellularLocation>
</comment>
<sequence>MWKYIVFVFLGACSYGILSTFVKLAYDDGFTVQQVVGSQMLYGALMMGVMSLLFSRVSFHWKEWARLGLLGTTIALTSLFYYGSLLYIPASLAILLLFQFTWIGVLLDSILSKRRPDKTTFLSLVILWMGTLLGAGVLEGNADFTWEGIVLGLLGAISYSLFILYSGRVQTSMSAVANSAVTVWGALLLILIVNGPGFMLDGSLASSLSLWGALLGLFGMVVPTLFFAIGVKHTGGTLASILGAAELPTAVFMSALVLKEAVSLWQWLGVGFILGAMVWPQWAAWKNARLQS</sequence>
<feature type="transmembrane region" description="Helical" evidence="3">
    <location>
        <begin position="210"/>
        <end position="231"/>
    </location>
</feature>
<evidence type="ECO:0000313" key="6">
    <source>
        <dbReference type="Proteomes" id="UP001597497"/>
    </source>
</evidence>
<feature type="transmembrane region" description="Helical" evidence="3">
    <location>
        <begin position="38"/>
        <end position="57"/>
    </location>
</feature>
<dbReference type="InterPro" id="IPR037185">
    <property type="entry name" value="EmrE-like"/>
</dbReference>
<gene>
    <name evidence="5" type="ORF">ACFSUC_10795</name>
</gene>
<keyword evidence="3" id="KW-1133">Transmembrane helix</keyword>
<proteinExistence type="inferred from homology"/>
<dbReference type="SUPFAM" id="SSF103481">
    <property type="entry name" value="Multidrug resistance efflux transporter EmrE"/>
    <property type="match status" value="2"/>
</dbReference>
<keyword evidence="3" id="KW-0472">Membrane</keyword>
<feature type="domain" description="EamA" evidence="4">
    <location>
        <begin position="148"/>
        <end position="278"/>
    </location>
</feature>
<feature type="transmembrane region" description="Helical" evidence="3">
    <location>
        <begin position="264"/>
        <end position="285"/>
    </location>
</feature>
<comment type="caution">
    <text evidence="5">The sequence shown here is derived from an EMBL/GenBank/DDBJ whole genome shotgun (WGS) entry which is preliminary data.</text>
</comment>
<comment type="similarity">
    <text evidence="2">Belongs to the EamA transporter family.</text>
</comment>
<organism evidence="5 6">
    <name type="scientific">Marinicrinis sediminis</name>
    <dbReference type="NCBI Taxonomy" id="1652465"/>
    <lineage>
        <taxon>Bacteria</taxon>
        <taxon>Bacillati</taxon>
        <taxon>Bacillota</taxon>
        <taxon>Bacilli</taxon>
        <taxon>Bacillales</taxon>
        <taxon>Paenibacillaceae</taxon>
    </lineage>
</organism>
<dbReference type="InterPro" id="IPR000620">
    <property type="entry name" value="EamA_dom"/>
</dbReference>